<dbReference type="EMBL" id="OU503040">
    <property type="protein sequence ID" value="CAI9762370.1"/>
    <property type="molecule type" value="Genomic_DNA"/>
</dbReference>
<protein>
    <recommendedName>
        <fullName evidence="2">TPX2 central domain-containing protein</fullName>
    </recommendedName>
</protein>
<dbReference type="InterPro" id="IPR027330">
    <property type="entry name" value="TPX2_central_dom"/>
</dbReference>
<dbReference type="GO" id="GO:0090307">
    <property type="term" value="P:mitotic spindle assembly"/>
    <property type="evidence" value="ECO:0007669"/>
    <property type="project" value="TreeGrafter"/>
</dbReference>
<sequence length="497" mass="56401">MEDFIEQCFEEPLVIDETYEFDAFSFFDFTRPESDSEIEEAERWFEISGDYPPSPFIVKLNLGKVFSVDVVHNSSNSKDSKKVKPMSNSSDVDGRYGACPSKKKTKGASGHIFLDSAKTKTKSATKLCQSRSSTLMRPTASHLAKQNKLEDTCSSCVRTRFQKNTVKVEEKITLSPLRFDNLATKRQKLEIGYLRKVTVPKEPELETLLRAQRRRSKNSSRSSEHEKPKASAFREHPLNRKILQAPSIPQPKKKTEFQEFHLKTMERAMQHASANVSKSHKAASRVRNGGADSKRPNSRETLKPEKHGTSLNSKSQKVFPNMPDDDLVQDVKQIIVDSLQEFKIDYDNSLLQKLPSELFNKLSLQSDIETNKISQLKKHLSNKESKENVPGSSQPEFWKCHAKPNQCGGQIIVPETEGWSNNSLFYPACNNINIVLLQTLGNQLNITNFEILASPIFIEHQRLLNSEPPMIFLTEVLAAGNVELLWYSGVYLWFISG</sequence>
<keyword evidence="4" id="KW-1185">Reference proteome</keyword>
<evidence type="ECO:0000256" key="1">
    <source>
        <dbReference type="SAM" id="MobiDB-lite"/>
    </source>
</evidence>
<name>A0AAD2DSP8_9LAMI</name>
<organism evidence="3 4">
    <name type="scientific">Fraxinus pennsylvanica</name>
    <dbReference type="NCBI Taxonomy" id="56036"/>
    <lineage>
        <taxon>Eukaryota</taxon>
        <taxon>Viridiplantae</taxon>
        <taxon>Streptophyta</taxon>
        <taxon>Embryophyta</taxon>
        <taxon>Tracheophyta</taxon>
        <taxon>Spermatophyta</taxon>
        <taxon>Magnoliopsida</taxon>
        <taxon>eudicotyledons</taxon>
        <taxon>Gunneridae</taxon>
        <taxon>Pentapetalae</taxon>
        <taxon>asterids</taxon>
        <taxon>lamiids</taxon>
        <taxon>Lamiales</taxon>
        <taxon>Oleaceae</taxon>
        <taxon>Oleeae</taxon>
        <taxon>Fraxinus</taxon>
    </lineage>
</organism>
<dbReference type="Proteomes" id="UP000834106">
    <property type="component" value="Chromosome 5"/>
</dbReference>
<reference evidence="3" key="1">
    <citation type="submission" date="2023-05" db="EMBL/GenBank/DDBJ databases">
        <authorList>
            <person name="Huff M."/>
        </authorList>
    </citation>
    <scope>NUCLEOTIDE SEQUENCE</scope>
</reference>
<feature type="domain" description="TPX2 central" evidence="2">
    <location>
        <begin position="196"/>
        <end position="315"/>
    </location>
</feature>
<dbReference type="InterPro" id="IPR009675">
    <property type="entry name" value="TPX2_fam"/>
</dbReference>
<evidence type="ECO:0000313" key="3">
    <source>
        <dbReference type="EMBL" id="CAI9762370.1"/>
    </source>
</evidence>
<dbReference type="GO" id="GO:0005880">
    <property type="term" value="C:nuclear microtubule"/>
    <property type="evidence" value="ECO:0007669"/>
    <property type="project" value="TreeGrafter"/>
</dbReference>
<feature type="region of interest" description="Disordered" evidence="1">
    <location>
        <begin position="75"/>
        <end position="103"/>
    </location>
</feature>
<feature type="compositionally biased region" description="Basic and acidic residues" evidence="1">
    <location>
        <begin position="292"/>
        <end position="308"/>
    </location>
</feature>
<evidence type="ECO:0000259" key="2">
    <source>
        <dbReference type="Pfam" id="PF12214"/>
    </source>
</evidence>
<dbReference type="GO" id="GO:0008017">
    <property type="term" value="F:microtubule binding"/>
    <property type="evidence" value="ECO:0007669"/>
    <property type="project" value="TreeGrafter"/>
</dbReference>
<accession>A0AAD2DSP8</accession>
<proteinExistence type="predicted"/>
<gene>
    <name evidence="3" type="ORF">FPE_LOCUS9800</name>
</gene>
<dbReference type="PANTHER" id="PTHR14326">
    <property type="entry name" value="TARGETING PROTEIN FOR XKLP2"/>
    <property type="match status" value="1"/>
</dbReference>
<dbReference type="PANTHER" id="PTHR14326:SF55">
    <property type="entry name" value="CELL CYCLE REGULATED MICROTUBULE ASSOCIATED PROTEIN"/>
    <property type="match status" value="1"/>
</dbReference>
<evidence type="ECO:0000313" key="4">
    <source>
        <dbReference type="Proteomes" id="UP000834106"/>
    </source>
</evidence>
<feature type="compositionally biased region" description="Polar residues" evidence="1">
    <location>
        <begin position="309"/>
        <end position="318"/>
    </location>
</feature>
<dbReference type="GO" id="GO:0005819">
    <property type="term" value="C:spindle"/>
    <property type="evidence" value="ECO:0007669"/>
    <property type="project" value="InterPro"/>
</dbReference>
<feature type="region of interest" description="Disordered" evidence="1">
    <location>
        <begin position="209"/>
        <end position="254"/>
    </location>
</feature>
<dbReference type="GO" id="GO:0030295">
    <property type="term" value="F:protein kinase activator activity"/>
    <property type="evidence" value="ECO:0007669"/>
    <property type="project" value="TreeGrafter"/>
</dbReference>
<feature type="region of interest" description="Disordered" evidence="1">
    <location>
        <begin position="269"/>
        <end position="320"/>
    </location>
</feature>
<dbReference type="AlphaFoldDB" id="A0AAD2DSP8"/>
<dbReference type="GO" id="GO:0060236">
    <property type="term" value="P:regulation of mitotic spindle organization"/>
    <property type="evidence" value="ECO:0007669"/>
    <property type="project" value="InterPro"/>
</dbReference>
<dbReference type="Pfam" id="PF12214">
    <property type="entry name" value="TPX2_importin"/>
    <property type="match status" value="1"/>
</dbReference>
<feature type="compositionally biased region" description="Basic and acidic residues" evidence="1">
    <location>
        <begin position="222"/>
        <end position="238"/>
    </location>
</feature>